<name>A0ABQ3Y3S4_9ACTN</name>
<dbReference type="Gene3D" id="1.25.40.10">
    <property type="entry name" value="Tetratricopeptide repeat domain"/>
    <property type="match status" value="2"/>
</dbReference>
<dbReference type="EMBL" id="BOMI01000063">
    <property type="protein sequence ID" value="GID74617.1"/>
    <property type="molecule type" value="Genomic_DNA"/>
</dbReference>
<dbReference type="Proteomes" id="UP000609879">
    <property type="component" value="Unassembled WGS sequence"/>
</dbReference>
<comment type="caution">
    <text evidence="2">The sequence shown here is derived from an EMBL/GenBank/DDBJ whole genome shotgun (WGS) entry which is preliminary data.</text>
</comment>
<evidence type="ECO:0000313" key="3">
    <source>
        <dbReference type="Proteomes" id="UP000609879"/>
    </source>
</evidence>
<sequence length="1288" mass="137488">MSLDAIVKALQRAGVEPTARELAESLWLAAQMTGAGRAPRAAQEAPGRHRPSPRPTPVPAVETLPVRPPDPAPPAPAPEAVELFAPRPPRPARPVGQVRRARTVEVPKPIALAERLAFQRALRPLLRRVPAPGLGTLDEEETARRAADMPAGHPWPAVLRPAGRLWLDAAVVVDRGDSMAIWQDLAADIVGVLRESGAFRQVARYRLDGTDESGAAVVTDWTGRPLPPGRLVDPGNRRVIFVISDCVGPVWRSGGAARVLHEWGHHGPVAILQPLPERLWARTAARTIAGALVAPRACAPNSTLRFTAFGGRDRPEGTLVPVLEVDPGWLRRWTGLVAGGPAITAAVTVVSGEPAEPLPAAPVPALSAEQRVRLFRAAASDEAFRLARYVAVGDPQIDVIRHVHYAMFKPAYPAHLAEVLLSGLLRVEDGKRGWYSFVDRVPDVLLSTLSISETVHAAELLEEVSASVNRQMAGTRTRFPVRTPGEGGGAIGEREAPFAVTPLARRRLELARARLQRYAEPPPPPETGPPADDTPEPPPARRAGVADRTRPLDPETAAVRFTHRDAELGTLLDWAEGTGPGTALVTGAAGTGKTRLALELARTLRERGRPVTVNGVPPAPGGDRPLIVVDDWDGDLAAAEEAGGGSRVLLLCRSAPRDGLTPLVHLEAWADPAVRLAFHQRAVEDFSHLMWPGSRPPSAPGPGEHDDTPLALSIAALHHIGGLPAATLEALPGRERRLAERSAVRAEISFTEPGRLDAYLAAAQLYGASSADEARGLTRLVGRAGSPEEARRTADWLHRLYPGGVDGYWRLLPGPVRRWLVTPALARDATLIGLLPAVSDSQAGNAMPLLVRAALARPSLAAPLWAAAVERPERCASLLAEARRGGGLTDPLLDQVRATLADEQTSVAVLRAVIDGVPEAGVIFRGQPAERARTLAGAYQRLANASAPHRPALADAAHEMGLIAERDGQDDEALRTVEWEIDLRRRLTGDAAALARALTTYALRLDRAGRPVQGNAAITEAAGIYRRLGDAYAEQDAYAQAQHARILAQLGRLAEAADAAREATTRCRRLAATDPRHTAGLADALLVEAAVARARRQRDQAVLAGGEAVDLYERLAAEDPDRHRARYAFASAAHGMDLAEYRSHASALSRLDRAAEIYRDLDPAGLATAQLGRGAVLADLERHDEAIAAFAEVVTLGRRLGGRDRSLAGALAAQAEVTAAAGRPEEALALLTEACVLRDQLHAADPVDTALRRDLISGYRSLAALQERLGHTEDAARSALRARLMSES</sequence>
<feature type="region of interest" description="Disordered" evidence="1">
    <location>
        <begin position="34"/>
        <end position="96"/>
    </location>
</feature>
<accession>A0ABQ3Y3S4</accession>
<reference evidence="2 3" key="1">
    <citation type="submission" date="2021-01" db="EMBL/GenBank/DDBJ databases">
        <title>Whole genome shotgun sequence of Actinoplanes deccanensis NBRC 13994.</title>
        <authorList>
            <person name="Komaki H."/>
            <person name="Tamura T."/>
        </authorList>
    </citation>
    <scope>NUCLEOTIDE SEQUENCE [LARGE SCALE GENOMIC DNA]</scope>
    <source>
        <strain evidence="2 3">NBRC 13994</strain>
    </source>
</reference>
<dbReference type="Pfam" id="PF13424">
    <property type="entry name" value="TPR_12"/>
    <property type="match status" value="1"/>
</dbReference>
<dbReference type="InterPro" id="IPR019734">
    <property type="entry name" value="TPR_rpt"/>
</dbReference>
<dbReference type="SUPFAM" id="SSF48452">
    <property type="entry name" value="TPR-like"/>
    <property type="match status" value="1"/>
</dbReference>
<feature type="region of interest" description="Disordered" evidence="1">
    <location>
        <begin position="518"/>
        <end position="558"/>
    </location>
</feature>
<evidence type="ECO:0000256" key="1">
    <source>
        <dbReference type="SAM" id="MobiDB-lite"/>
    </source>
</evidence>
<dbReference type="SUPFAM" id="SSF52540">
    <property type="entry name" value="P-loop containing nucleoside triphosphate hydrolases"/>
    <property type="match status" value="1"/>
</dbReference>
<dbReference type="InterPro" id="IPR027417">
    <property type="entry name" value="P-loop_NTPase"/>
</dbReference>
<protein>
    <recommendedName>
        <fullName evidence="4">Tetratricopeptide repeat protein</fullName>
    </recommendedName>
</protein>
<organism evidence="2 3">
    <name type="scientific">Paractinoplanes deccanensis</name>
    <dbReference type="NCBI Taxonomy" id="113561"/>
    <lineage>
        <taxon>Bacteria</taxon>
        <taxon>Bacillati</taxon>
        <taxon>Actinomycetota</taxon>
        <taxon>Actinomycetes</taxon>
        <taxon>Micromonosporales</taxon>
        <taxon>Micromonosporaceae</taxon>
        <taxon>Paractinoplanes</taxon>
    </lineage>
</organism>
<evidence type="ECO:0000313" key="2">
    <source>
        <dbReference type="EMBL" id="GID74617.1"/>
    </source>
</evidence>
<feature type="compositionally biased region" description="Basic and acidic residues" evidence="1">
    <location>
        <begin position="544"/>
        <end position="553"/>
    </location>
</feature>
<feature type="compositionally biased region" description="Pro residues" evidence="1">
    <location>
        <begin position="66"/>
        <end position="77"/>
    </location>
</feature>
<proteinExistence type="predicted"/>
<keyword evidence="3" id="KW-1185">Reference proteome</keyword>
<dbReference type="InterPro" id="IPR047738">
    <property type="entry name" value="SAV_2336-like_N"/>
</dbReference>
<gene>
    <name evidence="2" type="ORF">Ade02nite_32580</name>
</gene>
<dbReference type="SMART" id="SM00028">
    <property type="entry name" value="TPR"/>
    <property type="match status" value="4"/>
</dbReference>
<dbReference type="InterPro" id="IPR011990">
    <property type="entry name" value="TPR-like_helical_dom_sf"/>
</dbReference>
<dbReference type="RefSeq" id="WP_203763264.1">
    <property type="nucleotide sequence ID" value="NZ_BAAABO010000012.1"/>
</dbReference>
<evidence type="ECO:0008006" key="4">
    <source>
        <dbReference type="Google" id="ProtNLM"/>
    </source>
</evidence>
<dbReference type="NCBIfam" id="NF041121">
    <property type="entry name" value="SAV_2336_NTERM"/>
    <property type="match status" value="1"/>
</dbReference>